<evidence type="ECO:0000256" key="1">
    <source>
        <dbReference type="SAM" id="MobiDB-lite"/>
    </source>
</evidence>
<gene>
    <name evidence="2" type="primary">WBGene00101704</name>
</gene>
<reference evidence="3" key="1">
    <citation type="journal article" date="2008" name="Nat. Genet.">
        <title>The Pristionchus pacificus genome provides a unique perspective on nematode lifestyle and parasitism.</title>
        <authorList>
            <person name="Dieterich C."/>
            <person name="Clifton S.W."/>
            <person name="Schuster L.N."/>
            <person name="Chinwalla A."/>
            <person name="Delehaunty K."/>
            <person name="Dinkelacker I."/>
            <person name="Fulton L."/>
            <person name="Fulton R."/>
            <person name="Godfrey J."/>
            <person name="Minx P."/>
            <person name="Mitreva M."/>
            <person name="Roeseler W."/>
            <person name="Tian H."/>
            <person name="Witte H."/>
            <person name="Yang S.P."/>
            <person name="Wilson R.K."/>
            <person name="Sommer R.J."/>
        </authorList>
    </citation>
    <scope>NUCLEOTIDE SEQUENCE [LARGE SCALE GENOMIC DNA]</scope>
    <source>
        <strain evidence="3">PS312</strain>
    </source>
</reference>
<sequence>MAEISLGIEGLPLHRELQAPVTIGTQFSVRATPVEHDKRVITLTLVTGSSEAALEITLHLPDKHGRGAKLRAVSRSATAESSPLEKEVSTLAVSKELILGVIVKEHIYLDTAFLLPFVHRINPSEITKIVLDGAMICNEVVIVPVKTDMPPLPQYNEVSLNQRPQQQQTQPPLPAPRAPPVGAVAVLPPYPAGTALPLPAAAPKPAAAASVGKPPEPGWTAPAPPPPPRAQPPQPMQQAAVQQPRPAAIAVPTTSAGVPPPPQNVYPHLSATNQGPQFQNIQHIPGLSYTPGQQPPQQQVQPRQPQQMQQQPPYNPQLQPTYPVQQQPTQPVQIQQQPYQQYPANPTTYNPSYYHTNPYATQQFVTYGSYPVSYVPQTAVYGATYSPYTTCPPAVYGTKYTYPFIQKKIKLELWSKIWIRDGLTVYMNDHCHYNHWHHHHC</sequence>
<dbReference type="Proteomes" id="UP000005239">
    <property type="component" value="Unassembled WGS sequence"/>
</dbReference>
<reference evidence="2" key="2">
    <citation type="submission" date="2022-06" db="UniProtKB">
        <authorList>
            <consortium name="EnsemblMetazoa"/>
        </authorList>
    </citation>
    <scope>IDENTIFICATION</scope>
    <source>
        <strain evidence="2">PS312</strain>
    </source>
</reference>
<feature type="compositionally biased region" description="Polar residues" evidence="1">
    <location>
        <begin position="270"/>
        <end position="282"/>
    </location>
</feature>
<evidence type="ECO:0000313" key="2">
    <source>
        <dbReference type="EnsemblMetazoa" id="PPA12150.1"/>
    </source>
</evidence>
<feature type="region of interest" description="Disordered" evidence="1">
    <location>
        <begin position="206"/>
        <end position="329"/>
    </location>
</feature>
<dbReference type="OrthoDB" id="5871144at2759"/>
<dbReference type="GO" id="GO:0005634">
    <property type="term" value="C:nucleus"/>
    <property type="evidence" value="ECO:0000318"/>
    <property type="project" value="GO_Central"/>
</dbReference>
<protein>
    <submittedName>
        <fullName evidence="2">Uncharacterized protein</fullName>
    </submittedName>
</protein>
<accession>A0A2A6CD26</accession>
<dbReference type="GO" id="GO:0000978">
    <property type="term" value="F:RNA polymerase II cis-regulatory region sequence-specific DNA binding"/>
    <property type="evidence" value="ECO:0000318"/>
    <property type="project" value="GO_Central"/>
</dbReference>
<organism evidence="2 3">
    <name type="scientific">Pristionchus pacificus</name>
    <name type="common">Parasitic nematode worm</name>
    <dbReference type="NCBI Taxonomy" id="54126"/>
    <lineage>
        <taxon>Eukaryota</taxon>
        <taxon>Metazoa</taxon>
        <taxon>Ecdysozoa</taxon>
        <taxon>Nematoda</taxon>
        <taxon>Chromadorea</taxon>
        <taxon>Rhabditida</taxon>
        <taxon>Rhabditina</taxon>
        <taxon>Diplogasteromorpha</taxon>
        <taxon>Diplogasteroidea</taxon>
        <taxon>Neodiplogasteridae</taxon>
        <taxon>Pristionchus</taxon>
    </lineage>
</organism>
<dbReference type="EnsemblMetazoa" id="PPA12150.1">
    <property type="protein sequence ID" value="PPA12150.1"/>
    <property type="gene ID" value="WBGene00101704"/>
</dbReference>
<accession>A0A8R1YBQ3</accession>
<feature type="compositionally biased region" description="Pro residues" evidence="1">
    <location>
        <begin position="214"/>
        <end position="235"/>
    </location>
</feature>
<dbReference type="AlphaFoldDB" id="A0A2A6CD26"/>
<keyword evidence="3" id="KW-1185">Reference proteome</keyword>
<dbReference type="GO" id="GO:0045944">
    <property type="term" value="P:positive regulation of transcription by RNA polymerase II"/>
    <property type="evidence" value="ECO:0000318"/>
    <property type="project" value="GO_Central"/>
</dbReference>
<proteinExistence type="predicted"/>
<feature type="compositionally biased region" description="Low complexity" evidence="1">
    <location>
        <begin position="236"/>
        <end position="252"/>
    </location>
</feature>
<feature type="region of interest" description="Disordered" evidence="1">
    <location>
        <begin position="161"/>
        <end position="180"/>
    </location>
</feature>
<name>A0A2A6CD26_PRIPA</name>
<evidence type="ECO:0000313" key="3">
    <source>
        <dbReference type="Proteomes" id="UP000005239"/>
    </source>
</evidence>
<feature type="compositionally biased region" description="Low complexity" evidence="1">
    <location>
        <begin position="291"/>
        <end position="329"/>
    </location>
</feature>
<dbReference type="GO" id="GO:0045165">
    <property type="term" value="P:cell fate commitment"/>
    <property type="evidence" value="ECO:0000318"/>
    <property type="project" value="GO_Central"/>
</dbReference>
<dbReference type="GO" id="GO:0000981">
    <property type="term" value="F:DNA-binding transcription factor activity, RNA polymerase II-specific"/>
    <property type="evidence" value="ECO:0000318"/>
    <property type="project" value="GO_Central"/>
</dbReference>
<dbReference type="GO" id="GO:0000122">
    <property type="term" value="P:negative regulation of transcription by RNA polymerase II"/>
    <property type="evidence" value="ECO:0000318"/>
    <property type="project" value="GO_Central"/>
</dbReference>